<protein>
    <submittedName>
        <fullName evidence="2">Uncharacterized protein</fullName>
    </submittedName>
</protein>
<dbReference type="AlphaFoldDB" id="A0A6M5Z3U6"/>
<reference evidence="3" key="1">
    <citation type="submission" date="2020-05" db="EMBL/GenBank/DDBJ databases">
        <title>Frigoriglobus tundricola gen. nov., sp. nov., a psychrotolerant cellulolytic planctomycete of the family Gemmataceae with two divergent copies of 16S rRNA gene.</title>
        <authorList>
            <person name="Kulichevskaya I.S."/>
            <person name="Ivanova A.A."/>
            <person name="Naumoff D.G."/>
            <person name="Beletsky A.V."/>
            <person name="Rijpstra W.I.C."/>
            <person name="Sinninghe Damste J.S."/>
            <person name="Mardanov A.V."/>
            <person name="Ravin N.V."/>
            <person name="Dedysh S.N."/>
        </authorList>
    </citation>
    <scope>NUCLEOTIDE SEQUENCE [LARGE SCALE GENOMIC DNA]</scope>
    <source>
        <strain evidence="3">PL17</strain>
    </source>
</reference>
<feature type="chain" id="PRO_5027051308" evidence="1">
    <location>
        <begin position="20"/>
        <end position="86"/>
    </location>
</feature>
<dbReference type="RefSeq" id="WP_171474998.1">
    <property type="nucleotide sequence ID" value="NZ_CP053452.2"/>
</dbReference>
<proteinExistence type="predicted"/>
<evidence type="ECO:0000313" key="3">
    <source>
        <dbReference type="Proteomes" id="UP000503447"/>
    </source>
</evidence>
<keyword evidence="3" id="KW-1185">Reference proteome</keyword>
<organism evidence="2 3">
    <name type="scientific">Frigoriglobus tundricola</name>
    <dbReference type="NCBI Taxonomy" id="2774151"/>
    <lineage>
        <taxon>Bacteria</taxon>
        <taxon>Pseudomonadati</taxon>
        <taxon>Planctomycetota</taxon>
        <taxon>Planctomycetia</taxon>
        <taxon>Gemmatales</taxon>
        <taxon>Gemmataceae</taxon>
        <taxon>Frigoriglobus</taxon>
    </lineage>
</organism>
<evidence type="ECO:0000313" key="2">
    <source>
        <dbReference type="EMBL" id="QJX00191.1"/>
    </source>
</evidence>
<dbReference type="EMBL" id="CP053452">
    <property type="protein sequence ID" value="QJX00191.1"/>
    <property type="molecule type" value="Genomic_DNA"/>
</dbReference>
<evidence type="ECO:0000256" key="1">
    <source>
        <dbReference type="SAM" id="SignalP"/>
    </source>
</evidence>
<name>A0A6M5Z3U6_9BACT</name>
<gene>
    <name evidence="2" type="ORF">FTUN_7815</name>
</gene>
<keyword evidence="1" id="KW-0732">Signal</keyword>
<accession>A0A6M5Z3U6</accession>
<dbReference type="KEGG" id="ftj:FTUN_7815"/>
<sequence>MKRCSFLAIPLFLVATASADEAVPELAALQKMAQAFRSTARDFAWREIPWHDDPSSALKEARDEKRPLLVWLAGGRDRDGTPLERC</sequence>
<dbReference type="Proteomes" id="UP000503447">
    <property type="component" value="Chromosome"/>
</dbReference>
<feature type="signal peptide" evidence="1">
    <location>
        <begin position="1"/>
        <end position="19"/>
    </location>
</feature>